<dbReference type="SUPFAM" id="SSF52833">
    <property type="entry name" value="Thioredoxin-like"/>
    <property type="match status" value="1"/>
</dbReference>
<dbReference type="InterPro" id="IPR036249">
    <property type="entry name" value="Thioredoxin-like_sf"/>
</dbReference>
<evidence type="ECO:0000259" key="7">
    <source>
        <dbReference type="Pfam" id="PF13462"/>
    </source>
</evidence>
<dbReference type="Proteomes" id="UP001147700">
    <property type="component" value="Unassembled WGS sequence"/>
</dbReference>
<evidence type="ECO:0000256" key="5">
    <source>
        <dbReference type="ARBA" id="ARBA00023284"/>
    </source>
</evidence>
<feature type="transmembrane region" description="Helical" evidence="6">
    <location>
        <begin position="31"/>
        <end position="51"/>
    </location>
</feature>
<evidence type="ECO:0000256" key="6">
    <source>
        <dbReference type="SAM" id="Phobius"/>
    </source>
</evidence>
<name>A0ABT4REX0_9ACTN</name>
<accession>A0ABT4REX0</accession>
<organism evidence="8 9">
    <name type="scientific">Solirubrobacter deserti</name>
    <dbReference type="NCBI Taxonomy" id="2282478"/>
    <lineage>
        <taxon>Bacteria</taxon>
        <taxon>Bacillati</taxon>
        <taxon>Actinomycetota</taxon>
        <taxon>Thermoleophilia</taxon>
        <taxon>Solirubrobacterales</taxon>
        <taxon>Solirubrobacteraceae</taxon>
        <taxon>Solirubrobacter</taxon>
    </lineage>
</organism>
<gene>
    <name evidence="8" type="ORF">OJ962_05115</name>
</gene>
<evidence type="ECO:0000256" key="4">
    <source>
        <dbReference type="ARBA" id="ARBA00023157"/>
    </source>
</evidence>
<comment type="caution">
    <text evidence="8">The sequence shown here is derived from an EMBL/GenBank/DDBJ whole genome shotgun (WGS) entry which is preliminary data.</text>
</comment>
<keyword evidence="3" id="KW-0560">Oxidoreductase</keyword>
<reference evidence="8" key="1">
    <citation type="submission" date="2022-10" db="EMBL/GenBank/DDBJ databases">
        <title>The WGS of Solirubrobacter sp. CPCC 204708.</title>
        <authorList>
            <person name="Jiang Z."/>
        </authorList>
    </citation>
    <scope>NUCLEOTIDE SEQUENCE</scope>
    <source>
        <strain evidence="8">CPCC 204708</strain>
    </source>
</reference>
<dbReference type="Pfam" id="PF13462">
    <property type="entry name" value="Thioredoxin_4"/>
    <property type="match status" value="1"/>
</dbReference>
<feature type="domain" description="Thioredoxin-like fold" evidence="7">
    <location>
        <begin position="80"/>
        <end position="225"/>
    </location>
</feature>
<keyword evidence="5" id="KW-0676">Redox-active center</keyword>
<protein>
    <submittedName>
        <fullName evidence="8">DsbA family protein</fullName>
    </submittedName>
</protein>
<dbReference type="EMBL" id="JAPCID010000006">
    <property type="protein sequence ID" value="MDA0136870.1"/>
    <property type="molecule type" value="Genomic_DNA"/>
</dbReference>
<sequence>MTKRELREQARAHRLALEAAEAARTTRRRRFSILGAALAAAIAVIVVAALVSTNSNSDAAPSGDLVRSTVVDGVPERNGVLGDPNAPVTVTEYVDLQCPVCAEASKTALPALINDYVKTGKVKLELRTMHFLGPDSVKSARVAAGAQQQNKLWSFVETFYANQGTENSGYATDEFLRDVATTAGVDADAALDYADTDASEQALTKANQAAQAIGADSTPTFTITQDGQEKVLLVGAGDVSAELEKAL</sequence>
<keyword evidence="6" id="KW-0812">Transmembrane</keyword>
<dbReference type="PANTHER" id="PTHR13887:SF14">
    <property type="entry name" value="DISULFIDE BOND FORMATION PROTEIN D"/>
    <property type="match status" value="1"/>
</dbReference>
<keyword evidence="6" id="KW-0472">Membrane</keyword>
<evidence type="ECO:0000313" key="8">
    <source>
        <dbReference type="EMBL" id="MDA0136870.1"/>
    </source>
</evidence>
<keyword evidence="4" id="KW-1015">Disulfide bond</keyword>
<keyword evidence="9" id="KW-1185">Reference proteome</keyword>
<dbReference type="PANTHER" id="PTHR13887">
    <property type="entry name" value="GLUTATHIONE S-TRANSFERASE KAPPA"/>
    <property type="match status" value="1"/>
</dbReference>
<keyword evidence="6" id="KW-1133">Transmembrane helix</keyword>
<evidence type="ECO:0000256" key="2">
    <source>
        <dbReference type="ARBA" id="ARBA00022729"/>
    </source>
</evidence>
<keyword evidence="2" id="KW-0732">Signal</keyword>
<proteinExistence type="inferred from homology"/>
<evidence type="ECO:0000313" key="9">
    <source>
        <dbReference type="Proteomes" id="UP001147700"/>
    </source>
</evidence>
<evidence type="ECO:0000256" key="3">
    <source>
        <dbReference type="ARBA" id="ARBA00023002"/>
    </source>
</evidence>
<dbReference type="Gene3D" id="3.40.30.10">
    <property type="entry name" value="Glutaredoxin"/>
    <property type="match status" value="1"/>
</dbReference>
<dbReference type="RefSeq" id="WP_202953736.1">
    <property type="nucleotide sequence ID" value="NZ_JAPCID010000006.1"/>
</dbReference>
<comment type="similarity">
    <text evidence="1">Belongs to the thioredoxin family. DsbA subfamily.</text>
</comment>
<evidence type="ECO:0000256" key="1">
    <source>
        <dbReference type="ARBA" id="ARBA00005791"/>
    </source>
</evidence>
<dbReference type="InterPro" id="IPR012336">
    <property type="entry name" value="Thioredoxin-like_fold"/>
</dbReference>